<feature type="domain" description="GST N-terminal" evidence="1">
    <location>
        <begin position="1"/>
        <end position="80"/>
    </location>
</feature>
<dbReference type="CDD" id="cd03049">
    <property type="entry name" value="GST_N_3"/>
    <property type="match status" value="1"/>
</dbReference>
<dbReference type="CDD" id="cd03205">
    <property type="entry name" value="GST_C_6"/>
    <property type="match status" value="1"/>
</dbReference>
<evidence type="ECO:0000313" key="2">
    <source>
        <dbReference type="EMBL" id="MFD2263758.1"/>
    </source>
</evidence>
<evidence type="ECO:0000259" key="1">
    <source>
        <dbReference type="PROSITE" id="PS50404"/>
    </source>
</evidence>
<dbReference type="PROSITE" id="PS50404">
    <property type="entry name" value="GST_NTER"/>
    <property type="match status" value="1"/>
</dbReference>
<dbReference type="PANTHER" id="PTHR43968">
    <property type="match status" value="1"/>
</dbReference>
<comment type="caution">
    <text evidence="2">The sequence shown here is derived from an EMBL/GenBank/DDBJ whole genome shotgun (WGS) entry which is preliminary data.</text>
</comment>
<gene>
    <name evidence="2" type="ORF">ACFSM5_12730</name>
</gene>
<dbReference type="Proteomes" id="UP001597295">
    <property type="component" value="Unassembled WGS sequence"/>
</dbReference>
<name>A0ABW5DRH7_9PROT</name>
<dbReference type="InterPro" id="IPR004045">
    <property type="entry name" value="Glutathione_S-Trfase_N"/>
</dbReference>
<dbReference type="InterPro" id="IPR036249">
    <property type="entry name" value="Thioredoxin-like_sf"/>
</dbReference>
<dbReference type="InterPro" id="IPR036282">
    <property type="entry name" value="Glutathione-S-Trfase_C_sf"/>
</dbReference>
<keyword evidence="3" id="KW-1185">Reference proteome</keyword>
<reference evidence="3" key="1">
    <citation type="journal article" date="2019" name="Int. J. Syst. Evol. Microbiol.">
        <title>The Global Catalogue of Microorganisms (GCM) 10K type strain sequencing project: providing services to taxonomists for standard genome sequencing and annotation.</title>
        <authorList>
            <consortium name="The Broad Institute Genomics Platform"/>
            <consortium name="The Broad Institute Genome Sequencing Center for Infectious Disease"/>
            <person name="Wu L."/>
            <person name="Ma J."/>
        </authorList>
    </citation>
    <scope>NUCLEOTIDE SEQUENCE [LARGE SCALE GENOMIC DNA]</scope>
    <source>
        <strain evidence="3">CGMCC 1.19062</strain>
    </source>
</reference>
<dbReference type="SUPFAM" id="SSF52833">
    <property type="entry name" value="Thioredoxin-like"/>
    <property type="match status" value="1"/>
</dbReference>
<sequence>MMKLRWAAASPFVRKIHLVAHELGLTDQIELLPTDVHGEDAARGDNPLGKIPCLLLDEGGALYDSPVIAEYLDSLHTGPKLHPDTGPARWQALRLQALGDGICDAAVARRMESNRADGQKSPAFMDRQKKAVDTALDYLDSHPEYFAGPVNIGHLAVGAALGYLDFRFAHEEWRTGRHKLKEWFDGFSQRPSMLQTKP</sequence>
<evidence type="ECO:0000313" key="3">
    <source>
        <dbReference type="Proteomes" id="UP001597295"/>
    </source>
</evidence>
<dbReference type="PANTHER" id="PTHR43968:SF6">
    <property type="entry name" value="GLUTATHIONE S-TRANSFERASE OMEGA"/>
    <property type="match status" value="1"/>
</dbReference>
<dbReference type="Pfam" id="PF13409">
    <property type="entry name" value="GST_N_2"/>
    <property type="match status" value="1"/>
</dbReference>
<dbReference type="SUPFAM" id="SSF47616">
    <property type="entry name" value="GST C-terminal domain-like"/>
    <property type="match status" value="1"/>
</dbReference>
<dbReference type="RefSeq" id="WP_379876803.1">
    <property type="nucleotide sequence ID" value="NZ_JBHUIP010000012.1"/>
</dbReference>
<dbReference type="Gene3D" id="3.40.30.10">
    <property type="entry name" value="Glutaredoxin"/>
    <property type="match status" value="1"/>
</dbReference>
<dbReference type="EMBL" id="JBHUIP010000012">
    <property type="protein sequence ID" value="MFD2263758.1"/>
    <property type="molecule type" value="Genomic_DNA"/>
</dbReference>
<protein>
    <submittedName>
        <fullName evidence="2">Glutathione S-transferase N-terminal domain-containing protein</fullName>
    </submittedName>
</protein>
<dbReference type="InterPro" id="IPR050983">
    <property type="entry name" value="GST_Omega/HSP26"/>
</dbReference>
<organism evidence="2 3">
    <name type="scientific">Lacibacterium aquatile</name>
    <dbReference type="NCBI Taxonomy" id="1168082"/>
    <lineage>
        <taxon>Bacteria</taxon>
        <taxon>Pseudomonadati</taxon>
        <taxon>Pseudomonadota</taxon>
        <taxon>Alphaproteobacteria</taxon>
        <taxon>Rhodospirillales</taxon>
        <taxon>Rhodospirillaceae</taxon>
    </lineage>
</organism>
<accession>A0ABW5DRH7</accession>
<dbReference type="Pfam" id="PF13410">
    <property type="entry name" value="GST_C_2"/>
    <property type="match status" value="1"/>
</dbReference>
<proteinExistence type="predicted"/>
<dbReference type="Gene3D" id="1.20.1050.10">
    <property type="match status" value="1"/>
</dbReference>